<proteinExistence type="predicted"/>
<dbReference type="EMBL" id="JACASF010000007">
    <property type="protein sequence ID" value="KAF6469829.1"/>
    <property type="molecule type" value="Genomic_DNA"/>
</dbReference>
<dbReference type="AlphaFoldDB" id="A0A7J8HD40"/>
<sequence>MQLLSCVLPAGCGRKGGPGSTARASASGLRPQCLPATKSDMPGGYALLLDVPGAPGRTPGSPRALSLRAAWRTVCITSSTPGCNPRRWENPDVKTKGIYNADATEEMLNEISQTLRTDAD</sequence>
<keyword evidence="2" id="KW-1185">Reference proteome</keyword>
<protein>
    <submittedName>
        <fullName evidence="1">Uncharacterized protein</fullName>
    </submittedName>
</protein>
<accession>A0A7J8HD40</accession>
<comment type="caution">
    <text evidence="1">The sequence shown here is derived from an EMBL/GenBank/DDBJ whole genome shotgun (WGS) entry which is preliminary data.</text>
</comment>
<reference evidence="1 2" key="1">
    <citation type="journal article" date="2020" name="Nature">
        <title>Six reference-quality genomes reveal evolution of bat adaptations.</title>
        <authorList>
            <person name="Jebb D."/>
            <person name="Huang Z."/>
            <person name="Pippel M."/>
            <person name="Hughes G.M."/>
            <person name="Lavrichenko K."/>
            <person name="Devanna P."/>
            <person name="Winkler S."/>
            <person name="Jermiin L.S."/>
            <person name="Skirmuntt E.C."/>
            <person name="Katzourakis A."/>
            <person name="Burkitt-Gray L."/>
            <person name="Ray D.A."/>
            <person name="Sullivan K.A.M."/>
            <person name="Roscito J.G."/>
            <person name="Kirilenko B.M."/>
            <person name="Davalos L.M."/>
            <person name="Corthals A.P."/>
            <person name="Power M.L."/>
            <person name="Jones G."/>
            <person name="Ransome R.D."/>
            <person name="Dechmann D.K.N."/>
            <person name="Locatelli A.G."/>
            <person name="Puechmaille S.J."/>
            <person name="Fedrigo O."/>
            <person name="Jarvis E.D."/>
            <person name="Hiller M."/>
            <person name="Vernes S.C."/>
            <person name="Myers E.W."/>
            <person name="Teeling E.C."/>
        </authorList>
    </citation>
    <scope>NUCLEOTIDE SEQUENCE [LARGE SCALE GENOMIC DNA]</scope>
    <source>
        <strain evidence="1">MMolMol1</strain>
        <tissue evidence="1">Muscle</tissue>
    </source>
</reference>
<evidence type="ECO:0000313" key="2">
    <source>
        <dbReference type="Proteomes" id="UP000550707"/>
    </source>
</evidence>
<dbReference type="Proteomes" id="UP000550707">
    <property type="component" value="Unassembled WGS sequence"/>
</dbReference>
<evidence type="ECO:0000313" key="1">
    <source>
        <dbReference type="EMBL" id="KAF6469829.1"/>
    </source>
</evidence>
<name>A0A7J8HD40_MOLMO</name>
<gene>
    <name evidence="1" type="ORF">HJG59_011186</name>
</gene>
<dbReference type="InParanoid" id="A0A7J8HD40"/>
<organism evidence="1 2">
    <name type="scientific">Molossus molossus</name>
    <name type="common">Pallas' mastiff bat</name>
    <name type="synonym">Vespertilio molossus</name>
    <dbReference type="NCBI Taxonomy" id="27622"/>
    <lineage>
        <taxon>Eukaryota</taxon>
        <taxon>Metazoa</taxon>
        <taxon>Chordata</taxon>
        <taxon>Craniata</taxon>
        <taxon>Vertebrata</taxon>
        <taxon>Euteleostomi</taxon>
        <taxon>Mammalia</taxon>
        <taxon>Eutheria</taxon>
        <taxon>Laurasiatheria</taxon>
        <taxon>Chiroptera</taxon>
        <taxon>Yangochiroptera</taxon>
        <taxon>Molossidae</taxon>
        <taxon>Molossus</taxon>
    </lineage>
</organism>